<reference evidence="1 2" key="1">
    <citation type="journal article" date="2019" name="Sci. Rep.">
        <title>Colletotrichum shisoi sp. nov., an anthracnose pathogen of Perilla frutescens in Japan: molecular phylogenetic, morphological and genomic evidence.</title>
        <authorList>
            <person name="Gan P."/>
            <person name="Tsushima A."/>
            <person name="Hiroyama R."/>
            <person name="Narusaka M."/>
            <person name="Takano Y."/>
            <person name="Narusaka Y."/>
            <person name="Kawaradani M."/>
            <person name="Damm U."/>
            <person name="Shirasu K."/>
        </authorList>
    </citation>
    <scope>NUCLEOTIDE SEQUENCE [LARGE SCALE GENOMIC DNA]</scope>
    <source>
        <strain evidence="1 2">PG-2018a</strain>
    </source>
</reference>
<name>A0A5Q4C2S5_9PEZI</name>
<evidence type="ECO:0000313" key="2">
    <source>
        <dbReference type="Proteomes" id="UP000326340"/>
    </source>
</evidence>
<sequence length="125" mass="14060">MQTPTAIGRLRITSQPIQRCLKLDFPRRMWSTSSTSTSPFHLDLTSVDKHLENFLSTLSALQSRLVRFHQSRMRSGVAQVGIQAVSLTRDKQMPPFSSAFSSRSTSKFSLDLQPHRPIIFDAALA</sequence>
<accession>A0A5Q4C2S5</accession>
<dbReference type="Proteomes" id="UP000326340">
    <property type="component" value="Unassembled WGS sequence"/>
</dbReference>
<dbReference type="EMBL" id="PUHP01000083">
    <property type="protein sequence ID" value="TQN73640.1"/>
    <property type="molecule type" value="Genomic_DNA"/>
</dbReference>
<gene>
    <name evidence="1" type="ORF">CSHISOI_01824</name>
</gene>
<keyword evidence="2" id="KW-1185">Reference proteome</keyword>
<feature type="non-terminal residue" evidence="1">
    <location>
        <position position="125"/>
    </location>
</feature>
<proteinExistence type="predicted"/>
<dbReference type="AlphaFoldDB" id="A0A5Q4C2S5"/>
<protein>
    <submittedName>
        <fullName evidence="1">Uncharacterized protein</fullName>
    </submittedName>
</protein>
<evidence type="ECO:0000313" key="1">
    <source>
        <dbReference type="EMBL" id="TQN73640.1"/>
    </source>
</evidence>
<organism evidence="1 2">
    <name type="scientific">Colletotrichum shisoi</name>
    <dbReference type="NCBI Taxonomy" id="2078593"/>
    <lineage>
        <taxon>Eukaryota</taxon>
        <taxon>Fungi</taxon>
        <taxon>Dikarya</taxon>
        <taxon>Ascomycota</taxon>
        <taxon>Pezizomycotina</taxon>
        <taxon>Sordariomycetes</taxon>
        <taxon>Hypocreomycetidae</taxon>
        <taxon>Glomerellales</taxon>
        <taxon>Glomerellaceae</taxon>
        <taxon>Colletotrichum</taxon>
        <taxon>Colletotrichum destructivum species complex</taxon>
    </lineage>
</organism>
<comment type="caution">
    <text evidence="1">The sequence shown here is derived from an EMBL/GenBank/DDBJ whole genome shotgun (WGS) entry which is preliminary data.</text>
</comment>